<evidence type="ECO:0000256" key="1">
    <source>
        <dbReference type="ARBA" id="ARBA00022737"/>
    </source>
</evidence>
<dbReference type="PROSITE" id="PS50835">
    <property type="entry name" value="IG_LIKE"/>
    <property type="match status" value="3"/>
</dbReference>
<organism evidence="7 8">
    <name type="scientific">Hypothenemus hampei</name>
    <name type="common">Coffee berry borer</name>
    <dbReference type="NCBI Taxonomy" id="57062"/>
    <lineage>
        <taxon>Eukaryota</taxon>
        <taxon>Metazoa</taxon>
        <taxon>Ecdysozoa</taxon>
        <taxon>Arthropoda</taxon>
        <taxon>Hexapoda</taxon>
        <taxon>Insecta</taxon>
        <taxon>Pterygota</taxon>
        <taxon>Neoptera</taxon>
        <taxon>Endopterygota</taxon>
        <taxon>Coleoptera</taxon>
        <taxon>Polyphaga</taxon>
        <taxon>Cucujiformia</taxon>
        <taxon>Curculionidae</taxon>
        <taxon>Scolytinae</taxon>
        <taxon>Hypothenemus</taxon>
    </lineage>
</organism>
<keyword evidence="2" id="KW-0393">Immunoglobulin domain</keyword>
<feature type="signal peptide" evidence="4">
    <location>
        <begin position="1"/>
        <end position="23"/>
    </location>
</feature>
<proteinExistence type="predicted"/>
<dbReference type="CDD" id="cd00096">
    <property type="entry name" value="Ig"/>
    <property type="match status" value="2"/>
</dbReference>
<dbReference type="GO" id="GO:0009653">
    <property type="term" value="P:anatomical structure morphogenesis"/>
    <property type="evidence" value="ECO:0007669"/>
    <property type="project" value="UniProtKB-ARBA"/>
</dbReference>
<sequence length="463" mass="52000">MSRRTMDLLVAIVYFVFINKCHAILNTGTIFSNPPIPRFVSRGNTFKVVTGDTVTLPCEIHNLGPFVIVWKRGLTLLSAGQQKITMDPRISLVGYNLQIKDIKRSDQGDYTCQIGDGTQGDLIHTIEILMPPSLQIMPPSEQIVTRKGGLVSFECKANGNPSPTVQWTKKDGLLPSGLQVETGYLLNINEVKRQDAGTYQCTASNGIGQPVTGEIKLHVLYPPEVNVLRSWVNSGEGLEAKLDCVVHADPPAEITWYQDSFQLQPTDRRLMSKNGQTYTLTIRNVQLSDFGNYSCLVANSIGRDKRYIELSGKPGPAKIISSPYSNPQDYDLRWTVQSVFPIVEARILYRRIMVNTSYHHPGQWHDLLIKPSQTYNSATGERTQWYNLHNLHPDSVYECLVQTKNQHGYGELSDLYQWFTSPKGRLIVQAINGGIERCRNCTLIVLFGGLLNLFLGSYGFLRF</sequence>
<dbReference type="GO" id="GO:0030154">
    <property type="term" value="P:cell differentiation"/>
    <property type="evidence" value="ECO:0007669"/>
    <property type="project" value="UniProtKB-ARBA"/>
</dbReference>
<dbReference type="AlphaFoldDB" id="A0ABD1F6D9"/>
<dbReference type="PANTHER" id="PTHR45080:SF38">
    <property type="entry name" value="FI23916P1-RELATED"/>
    <property type="match status" value="1"/>
</dbReference>
<reference evidence="7 8" key="1">
    <citation type="submission" date="2024-05" db="EMBL/GenBank/DDBJ databases">
        <title>Genetic variation in Jamaican populations of the coffee berry borer (Hypothenemus hampei).</title>
        <authorList>
            <person name="Errbii M."/>
            <person name="Myrie A."/>
        </authorList>
    </citation>
    <scope>NUCLEOTIDE SEQUENCE [LARGE SCALE GENOMIC DNA]</scope>
    <source>
        <strain evidence="7">JA-Hopewell-2020-01-JO</strain>
        <tissue evidence="7">Whole body</tissue>
    </source>
</reference>
<keyword evidence="3" id="KW-1133">Transmembrane helix</keyword>
<dbReference type="Gene3D" id="2.60.40.10">
    <property type="entry name" value="Immunoglobulins"/>
    <property type="match status" value="4"/>
</dbReference>
<keyword evidence="1" id="KW-0677">Repeat</keyword>
<dbReference type="FunFam" id="2.60.40.10:FF:000877">
    <property type="entry name" value="CLUMA_CG002357, isoform A"/>
    <property type="match status" value="1"/>
</dbReference>
<dbReference type="InterPro" id="IPR013098">
    <property type="entry name" value="Ig_I-set"/>
</dbReference>
<feature type="domain" description="Fibronectin type-III" evidence="6">
    <location>
        <begin position="315"/>
        <end position="424"/>
    </location>
</feature>
<dbReference type="PROSITE" id="PS50853">
    <property type="entry name" value="FN3"/>
    <property type="match status" value="1"/>
</dbReference>
<dbReference type="SMART" id="SM00409">
    <property type="entry name" value="IG"/>
    <property type="match status" value="3"/>
</dbReference>
<feature type="chain" id="PRO_5044874107" evidence="4">
    <location>
        <begin position="24"/>
        <end position="463"/>
    </location>
</feature>
<dbReference type="InterPro" id="IPR003599">
    <property type="entry name" value="Ig_sub"/>
</dbReference>
<evidence type="ECO:0000256" key="3">
    <source>
        <dbReference type="SAM" id="Phobius"/>
    </source>
</evidence>
<dbReference type="Proteomes" id="UP001566132">
    <property type="component" value="Unassembled WGS sequence"/>
</dbReference>
<dbReference type="CDD" id="cd00063">
    <property type="entry name" value="FN3"/>
    <property type="match status" value="1"/>
</dbReference>
<gene>
    <name evidence="7" type="ORF">ABEB36_004216</name>
</gene>
<feature type="transmembrane region" description="Helical" evidence="3">
    <location>
        <begin position="443"/>
        <end position="461"/>
    </location>
</feature>
<keyword evidence="3" id="KW-0812">Transmembrane</keyword>
<dbReference type="SUPFAM" id="SSF49265">
    <property type="entry name" value="Fibronectin type III"/>
    <property type="match status" value="1"/>
</dbReference>
<protein>
    <submittedName>
        <fullName evidence="7">Uncharacterized protein</fullName>
    </submittedName>
</protein>
<feature type="domain" description="Ig-like" evidence="5">
    <location>
        <begin position="37"/>
        <end position="129"/>
    </location>
</feature>
<dbReference type="Pfam" id="PF07679">
    <property type="entry name" value="I-set"/>
    <property type="match status" value="2"/>
</dbReference>
<dbReference type="SMART" id="SM00406">
    <property type="entry name" value="IGv"/>
    <property type="match status" value="2"/>
</dbReference>
<dbReference type="FunFam" id="2.60.40.10:FF:001233">
    <property type="entry name" value="Uncharacterized protein, isoform B"/>
    <property type="match status" value="1"/>
</dbReference>
<dbReference type="Pfam" id="PF13927">
    <property type="entry name" value="Ig_3"/>
    <property type="match status" value="1"/>
</dbReference>
<feature type="domain" description="Ig-like" evidence="5">
    <location>
        <begin position="132"/>
        <end position="212"/>
    </location>
</feature>
<keyword evidence="3" id="KW-0472">Membrane</keyword>
<evidence type="ECO:0000313" key="7">
    <source>
        <dbReference type="EMBL" id="KAL1509495.1"/>
    </source>
</evidence>
<evidence type="ECO:0000256" key="4">
    <source>
        <dbReference type="SAM" id="SignalP"/>
    </source>
</evidence>
<dbReference type="InterPro" id="IPR007110">
    <property type="entry name" value="Ig-like_dom"/>
</dbReference>
<evidence type="ECO:0000313" key="8">
    <source>
        <dbReference type="Proteomes" id="UP001566132"/>
    </source>
</evidence>
<evidence type="ECO:0000259" key="5">
    <source>
        <dbReference type="PROSITE" id="PS50835"/>
    </source>
</evidence>
<dbReference type="InterPro" id="IPR003598">
    <property type="entry name" value="Ig_sub2"/>
</dbReference>
<evidence type="ECO:0000259" key="6">
    <source>
        <dbReference type="PROSITE" id="PS50853"/>
    </source>
</evidence>
<dbReference type="FunFam" id="2.60.40.10:FF:001268">
    <property type="entry name" value="Blast:Protein CEPU-1"/>
    <property type="match status" value="1"/>
</dbReference>
<dbReference type="InterPro" id="IPR050958">
    <property type="entry name" value="Cell_Adh-Cytoskel_Orgn"/>
</dbReference>
<dbReference type="InterPro" id="IPR013783">
    <property type="entry name" value="Ig-like_fold"/>
</dbReference>
<dbReference type="PANTHER" id="PTHR45080">
    <property type="entry name" value="CONTACTIN 5"/>
    <property type="match status" value="1"/>
</dbReference>
<dbReference type="SMART" id="SM00408">
    <property type="entry name" value="IGc2"/>
    <property type="match status" value="3"/>
</dbReference>
<dbReference type="InterPro" id="IPR036179">
    <property type="entry name" value="Ig-like_dom_sf"/>
</dbReference>
<comment type="caution">
    <text evidence="7">The sequence shown here is derived from an EMBL/GenBank/DDBJ whole genome shotgun (WGS) entry which is preliminary data.</text>
</comment>
<evidence type="ECO:0000256" key="2">
    <source>
        <dbReference type="ARBA" id="ARBA00023319"/>
    </source>
</evidence>
<keyword evidence="4" id="KW-0732">Signal</keyword>
<feature type="domain" description="Ig-like" evidence="5">
    <location>
        <begin position="223"/>
        <end position="311"/>
    </location>
</feature>
<dbReference type="InterPro" id="IPR036116">
    <property type="entry name" value="FN3_sf"/>
</dbReference>
<dbReference type="InterPro" id="IPR003961">
    <property type="entry name" value="FN3_dom"/>
</dbReference>
<dbReference type="EMBL" id="JBDJPC010000003">
    <property type="protein sequence ID" value="KAL1509495.1"/>
    <property type="molecule type" value="Genomic_DNA"/>
</dbReference>
<keyword evidence="8" id="KW-1185">Reference proteome</keyword>
<name>A0ABD1F6D9_HYPHA</name>
<dbReference type="SUPFAM" id="SSF48726">
    <property type="entry name" value="Immunoglobulin"/>
    <property type="match status" value="3"/>
</dbReference>
<dbReference type="InterPro" id="IPR013106">
    <property type="entry name" value="Ig_V-set"/>
</dbReference>
<accession>A0ABD1F6D9</accession>